<reference evidence="4" key="2">
    <citation type="submission" date="2020-12" db="UniProtKB">
        <authorList>
            <consortium name="WormBaseParasite"/>
        </authorList>
    </citation>
    <scope>IDENTIFICATION</scope>
</reference>
<dbReference type="WBParaSite" id="SRAE_1000196000.1">
    <property type="protein sequence ID" value="SRAE_1000196000.1"/>
    <property type="gene ID" value="WBGene00258572"/>
</dbReference>
<dbReference type="Gene3D" id="2.120.10.80">
    <property type="entry name" value="Kelch-type beta propeller"/>
    <property type="match status" value="2"/>
</dbReference>
<dbReference type="GO" id="GO:0005737">
    <property type="term" value="C:cytoplasm"/>
    <property type="evidence" value="ECO:0007669"/>
    <property type="project" value="TreeGrafter"/>
</dbReference>
<sequence>MYWTVHIDGGPKRVNHAAVAIDGLIYSFGGYSSGEHYDKNESIDIHVLCSETFRWEKIKNREYNTNDDLLALNQRTSRYEYDSNIFNNYPVPYQRYGHTVVVWNGKIYLWGGRNDDHGASDLLHSYDPSNNTWEIVNVHGRIPPARDGHTAVVWKDKMYIFGGFEEDHQIFSQDVFVFDFITNEWGEVKPTGKKPAWRDFHTASVINGKMYIFGGRCDEMGMFISNKDIYTNEVYVLDLEEYNWKTISKKGDGPSGRRSHSSWVFDNRMYIFGGYYGPTNSHFDDLYEFNPTTESWRKINAVGSGPSARRRQCSVVYNNKVYIFGGTMPNLSWKAAHINSTLTDLSDLHVLDFQPTLKTISLQNLVKNSLNDFYMEHLPLQLRNEMTLMLMPNLISGNIRKQAKG</sequence>
<dbReference type="STRING" id="34506.A0A090L216"/>
<gene>
    <name evidence="2 4 5" type="ORF">SRAE_1000196000</name>
</gene>
<dbReference type="AlphaFoldDB" id="A0A090L216"/>
<accession>A0A090L216</accession>
<dbReference type="Pfam" id="PF24681">
    <property type="entry name" value="Kelch_KLHDC2_KLHL20_DRC7"/>
    <property type="match status" value="1"/>
</dbReference>
<protein>
    <submittedName>
        <fullName evidence="2 4">Kelch repeat type 1 and Kelch-type beta propeller domain-containing protein</fullName>
    </submittedName>
</protein>
<organism evidence="2">
    <name type="scientific">Strongyloides ratti</name>
    <name type="common">Parasitic roundworm</name>
    <dbReference type="NCBI Taxonomy" id="34506"/>
    <lineage>
        <taxon>Eukaryota</taxon>
        <taxon>Metazoa</taxon>
        <taxon>Ecdysozoa</taxon>
        <taxon>Nematoda</taxon>
        <taxon>Chromadorea</taxon>
        <taxon>Rhabditida</taxon>
        <taxon>Tylenchina</taxon>
        <taxon>Panagrolaimomorpha</taxon>
        <taxon>Strongyloidoidea</taxon>
        <taxon>Strongyloididae</taxon>
        <taxon>Strongyloides</taxon>
    </lineage>
</organism>
<dbReference type="EMBL" id="LN609528">
    <property type="protein sequence ID" value="CEF63702.1"/>
    <property type="molecule type" value="Genomic_DNA"/>
</dbReference>
<reference evidence="2 3" key="1">
    <citation type="submission" date="2014-09" db="EMBL/GenBank/DDBJ databases">
        <authorList>
            <person name="Martin A.A."/>
        </authorList>
    </citation>
    <scope>NUCLEOTIDE SEQUENCE</scope>
    <source>
        <strain evidence="3">ED321</strain>
        <strain evidence="2">ED321 Heterogonic</strain>
    </source>
</reference>
<dbReference type="GeneID" id="36376067"/>
<dbReference type="RefSeq" id="XP_024502903.1">
    <property type="nucleotide sequence ID" value="XM_024648980.1"/>
</dbReference>
<dbReference type="SUPFAM" id="SSF117281">
    <property type="entry name" value="Kelch motif"/>
    <property type="match status" value="2"/>
</dbReference>
<dbReference type="Proteomes" id="UP000035682">
    <property type="component" value="Unplaced"/>
</dbReference>
<keyword evidence="3" id="KW-1185">Reference proteome</keyword>
<dbReference type="InterPro" id="IPR006652">
    <property type="entry name" value="Kelch_1"/>
</dbReference>
<dbReference type="PANTHER" id="PTHR46461">
    <property type="entry name" value="KELCH DOMAIN-CONTAINING PROTEIN 3"/>
    <property type="match status" value="1"/>
</dbReference>
<dbReference type="Pfam" id="PF01344">
    <property type="entry name" value="Kelch_1"/>
    <property type="match status" value="1"/>
</dbReference>
<dbReference type="WormBase" id="SRAE_1000196000">
    <property type="protein sequence ID" value="SRP04111"/>
    <property type="gene ID" value="WBGene00258572"/>
</dbReference>
<dbReference type="FunFam" id="2.120.10.80:FF:000134">
    <property type="entry name" value="Kelch domain-containing protein, putative"/>
    <property type="match status" value="1"/>
</dbReference>
<evidence type="ECO:0000313" key="3">
    <source>
        <dbReference type="Proteomes" id="UP000035682"/>
    </source>
</evidence>
<keyword evidence="1" id="KW-0880">Kelch repeat</keyword>
<name>A0A090L216_STRRB</name>
<dbReference type="SMART" id="SM00612">
    <property type="entry name" value="Kelch"/>
    <property type="match status" value="3"/>
</dbReference>
<dbReference type="CTD" id="36376067"/>
<dbReference type="OMA" id="SQETYVF"/>
<evidence type="ECO:0000313" key="2">
    <source>
        <dbReference type="EMBL" id="CEF63702.1"/>
    </source>
</evidence>
<dbReference type="OrthoDB" id="432528at2759"/>
<dbReference type="PANTHER" id="PTHR46461:SF1">
    <property type="entry name" value="KELCH DOMAIN-CONTAINING PROTEIN 3"/>
    <property type="match status" value="1"/>
</dbReference>
<dbReference type="GO" id="GO:0003682">
    <property type="term" value="F:chromatin binding"/>
    <property type="evidence" value="ECO:0007669"/>
    <property type="project" value="InterPro"/>
</dbReference>
<evidence type="ECO:0000313" key="5">
    <source>
        <dbReference type="WormBase" id="SRAE_1000196000"/>
    </source>
</evidence>
<evidence type="ECO:0000313" key="4">
    <source>
        <dbReference type="WBParaSite" id="SRAE_1000196000.1"/>
    </source>
</evidence>
<dbReference type="InterPro" id="IPR015915">
    <property type="entry name" value="Kelch-typ_b-propeller"/>
</dbReference>
<proteinExistence type="predicted"/>
<evidence type="ECO:0000256" key="1">
    <source>
        <dbReference type="ARBA" id="ARBA00022441"/>
    </source>
</evidence>
<dbReference type="InterPro" id="IPR052637">
    <property type="entry name" value="KLHDC3-like"/>
</dbReference>